<dbReference type="AlphaFoldDB" id="A0AAW1JF80"/>
<dbReference type="Proteomes" id="UP001458880">
    <property type="component" value="Unassembled WGS sequence"/>
</dbReference>
<sequence>MQPLFGKLRFVCFKLGLSRRVEQAKHATAVRNVSFAASAFIGARESSEKFPSKNHPDEFPIVTFAASAFIGARESSEKFPSKNHPDEFPIVTVGWSSGQGRNVRERRGWRV</sequence>
<evidence type="ECO:0000313" key="2">
    <source>
        <dbReference type="Proteomes" id="UP001458880"/>
    </source>
</evidence>
<evidence type="ECO:0000313" key="1">
    <source>
        <dbReference type="EMBL" id="KAK9701904.1"/>
    </source>
</evidence>
<reference evidence="1 2" key="1">
    <citation type="journal article" date="2024" name="BMC Genomics">
        <title>De novo assembly and annotation of Popillia japonica's genome with initial clues to its potential as an invasive pest.</title>
        <authorList>
            <person name="Cucini C."/>
            <person name="Boschi S."/>
            <person name="Funari R."/>
            <person name="Cardaioli E."/>
            <person name="Iannotti N."/>
            <person name="Marturano G."/>
            <person name="Paoli F."/>
            <person name="Bruttini M."/>
            <person name="Carapelli A."/>
            <person name="Frati F."/>
            <person name="Nardi F."/>
        </authorList>
    </citation>
    <scope>NUCLEOTIDE SEQUENCE [LARGE SCALE GENOMIC DNA]</scope>
    <source>
        <strain evidence="1">DMR45628</strain>
    </source>
</reference>
<keyword evidence="2" id="KW-1185">Reference proteome</keyword>
<organism evidence="1 2">
    <name type="scientific">Popillia japonica</name>
    <name type="common">Japanese beetle</name>
    <dbReference type="NCBI Taxonomy" id="7064"/>
    <lineage>
        <taxon>Eukaryota</taxon>
        <taxon>Metazoa</taxon>
        <taxon>Ecdysozoa</taxon>
        <taxon>Arthropoda</taxon>
        <taxon>Hexapoda</taxon>
        <taxon>Insecta</taxon>
        <taxon>Pterygota</taxon>
        <taxon>Neoptera</taxon>
        <taxon>Endopterygota</taxon>
        <taxon>Coleoptera</taxon>
        <taxon>Polyphaga</taxon>
        <taxon>Scarabaeiformia</taxon>
        <taxon>Scarabaeidae</taxon>
        <taxon>Rutelinae</taxon>
        <taxon>Popillia</taxon>
    </lineage>
</organism>
<gene>
    <name evidence="1" type="ORF">QE152_g30313</name>
</gene>
<name>A0AAW1JF80_POPJA</name>
<accession>A0AAW1JF80</accession>
<dbReference type="EMBL" id="JASPKY010000405">
    <property type="protein sequence ID" value="KAK9701904.1"/>
    <property type="molecule type" value="Genomic_DNA"/>
</dbReference>
<comment type="caution">
    <text evidence="1">The sequence shown here is derived from an EMBL/GenBank/DDBJ whole genome shotgun (WGS) entry which is preliminary data.</text>
</comment>
<proteinExistence type="predicted"/>
<protein>
    <submittedName>
        <fullName evidence="1">Uncharacterized protein</fullName>
    </submittedName>
</protein>